<feature type="region of interest" description="Disordered" evidence="1">
    <location>
        <begin position="518"/>
        <end position="559"/>
    </location>
</feature>
<dbReference type="InterPro" id="IPR035899">
    <property type="entry name" value="DBL_dom_sf"/>
</dbReference>
<feature type="non-terminal residue" evidence="3">
    <location>
        <position position="1"/>
    </location>
</feature>
<feature type="compositionally biased region" description="Low complexity" evidence="1">
    <location>
        <begin position="540"/>
        <end position="559"/>
    </location>
</feature>
<evidence type="ECO:0000313" key="4">
    <source>
        <dbReference type="Proteomes" id="UP000728185"/>
    </source>
</evidence>
<feature type="compositionally biased region" description="Polar residues" evidence="1">
    <location>
        <begin position="523"/>
        <end position="532"/>
    </location>
</feature>
<dbReference type="EMBL" id="LUCM01005643">
    <property type="protein sequence ID" value="KAA0192515.1"/>
    <property type="molecule type" value="Genomic_DNA"/>
</dbReference>
<accession>A0A8E0RVZ7</accession>
<keyword evidence="4" id="KW-1185">Reference proteome</keyword>
<dbReference type="AlphaFoldDB" id="A0A8E0RVZ7"/>
<comment type="caution">
    <text evidence="3">The sequence shown here is derived from an EMBL/GenBank/DDBJ whole genome shotgun (WGS) entry which is preliminary data.</text>
</comment>
<proteinExistence type="predicted"/>
<name>A0A8E0RVZ7_9TREM</name>
<dbReference type="Pfam" id="PF25407">
    <property type="entry name" value="PH_32"/>
    <property type="match status" value="1"/>
</dbReference>
<feature type="compositionally biased region" description="Polar residues" evidence="1">
    <location>
        <begin position="10"/>
        <end position="21"/>
    </location>
</feature>
<dbReference type="InterPro" id="IPR057616">
    <property type="entry name" value="PH_2_platyhelminthes"/>
</dbReference>
<dbReference type="GO" id="GO:0005085">
    <property type="term" value="F:guanyl-nucleotide exchange factor activity"/>
    <property type="evidence" value="ECO:0007669"/>
    <property type="project" value="InterPro"/>
</dbReference>
<dbReference type="Pfam" id="PF00621">
    <property type="entry name" value="RhoGEF"/>
    <property type="match status" value="1"/>
</dbReference>
<dbReference type="PROSITE" id="PS50010">
    <property type="entry name" value="DH_2"/>
    <property type="match status" value="1"/>
</dbReference>
<dbReference type="Gene3D" id="1.20.900.10">
    <property type="entry name" value="Dbl homology (DH) domain"/>
    <property type="match status" value="1"/>
</dbReference>
<feature type="domain" description="DH" evidence="2">
    <location>
        <begin position="77"/>
        <end position="187"/>
    </location>
</feature>
<organism evidence="3 4">
    <name type="scientific">Fasciolopsis buskii</name>
    <dbReference type="NCBI Taxonomy" id="27845"/>
    <lineage>
        <taxon>Eukaryota</taxon>
        <taxon>Metazoa</taxon>
        <taxon>Spiralia</taxon>
        <taxon>Lophotrochozoa</taxon>
        <taxon>Platyhelminthes</taxon>
        <taxon>Trematoda</taxon>
        <taxon>Digenea</taxon>
        <taxon>Plagiorchiida</taxon>
        <taxon>Echinostomata</taxon>
        <taxon>Echinostomatoidea</taxon>
        <taxon>Fasciolidae</taxon>
        <taxon>Fasciolopsis</taxon>
    </lineage>
</organism>
<sequence>EHASSHSDTSESAVTVSNGQDSSDEDIFKQLQKSAYMDPNVPLRELISRSDYLQKYPSWLGFCGPENKPKFAPTFIARNDTIWELIFSERGYVDMLLMVHDVYMTPFPQFEAGEYEMLPTRMSSSSLCDTLFPGLKELLAAHERILRPLLALHELTDNHVVESLGPCLVKLFDAETQSSLSQLYGGFLFAQNRIREELVVCKRCPVIGQFLEVSLLRFLSRPDPSSFRLLSLSNASLLRNLPNLLTCPVSDRPNEVASLEQARDSVRHLLKQAEAMMMRMEHAVKLAQFAELLQIPSMPSENHIETQLLDELRSPETALINYGPLRVTPIVAGQQSESFFSCLWSTSTSTEVIGVALNSCFFMLRRIPETGRYQLFTGTEMPPILRWGKVFGYFRKSVEKVGFGFFILLQSNTALTLFHCSTVDDIARWEQIMNNGFAQWREASPITIEKLDSDLVKARSAIAERWKQTEAVLDLLRELDNDLEQAWAARMFACSALIRERLNIQMIGQRIVADSMNSDEKSTNTIGSQSDANRPRSSRPILSGSGLSPASASSNKQNDSSSQLTLELLHSNTYIDSLTASEDLDQLLSLFRGNRKFIGLKYVFRYIDLA</sequence>
<dbReference type="InterPro" id="IPR000219">
    <property type="entry name" value="DH_dom"/>
</dbReference>
<evidence type="ECO:0000313" key="3">
    <source>
        <dbReference type="EMBL" id="KAA0192515.1"/>
    </source>
</evidence>
<dbReference type="Proteomes" id="UP000728185">
    <property type="component" value="Unassembled WGS sequence"/>
</dbReference>
<gene>
    <name evidence="3" type="ORF">FBUS_06434</name>
</gene>
<protein>
    <submittedName>
        <fullName evidence="3">Rho guanine nucleotide exchange factor 28</fullName>
    </submittedName>
</protein>
<feature type="region of interest" description="Disordered" evidence="1">
    <location>
        <begin position="1"/>
        <end position="23"/>
    </location>
</feature>
<reference evidence="3" key="1">
    <citation type="submission" date="2019-05" db="EMBL/GenBank/DDBJ databases">
        <title>Annotation for the trematode Fasciolopsis buski.</title>
        <authorList>
            <person name="Choi Y.-J."/>
        </authorList>
    </citation>
    <scope>NUCLEOTIDE SEQUENCE</scope>
    <source>
        <strain evidence="3">HT</strain>
        <tissue evidence="3">Whole worm</tissue>
    </source>
</reference>
<dbReference type="OrthoDB" id="2272012at2759"/>
<evidence type="ECO:0000259" key="2">
    <source>
        <dbReference type="PROSITE" id="PS50010"/>
    </source>
</evidence>
<evidence type="ECO:0000256" key="1">
    <source>
        <dbReference type="SAM" id="MobiDB-lite"/>
    </source>
</evidence>
<dbReference type="SUPFAM" id="SSF48065">
    <property type="entry name" value="DBL homology domain (DH-domain)"/>
    <property type="match status" value="1"/>
</dbReference>